<dbReference type="SMART" id="SM00325">
    <property type="entry name" value="RhoGEF"/>
    <property type="match status" value="1"/>
</dbReference>
<feature type="domain" description="DH" evidence="3">
    <location>
        <begin position="621"/>
        <end position="810"/>
    </location>
</feature>
<dbReference type="InterPro" id="IPR049396">
    <property type="entry name" value="ECT2_BRCT0"/>
</dbReference>
<dbReference type="GO" id="GO:0005085">
    <property type="term" value="F:guanyl-nucleotide exchange factor activity"/>
    <property type="evidence" value="ECO:0007669"/>
    <property type="project" value="InterPro"/>
</dbReference>
<dbReference type="InterPro" id="IPR036420">
    <property type="entry name" value="BRCT_dom_sf"/>
</dbReference>
<dbReference type="GO" id="GO:0005096">
    <property type="term" value="F:GTPase activator activity"/>
    <property type="evidence" value="ECO:0007669"/>
    <property type="project" value="InterPro"/>
</dbReference>
<evidence type="ECO:0000259" key="4">
    <source>
        <dbReference type="PROSITE" id="PS50172"/>
    </source>
</evidence>
<dbReference type="InterPro" id="IPR004947">
    <property type="entry name" value="DNase_II"/>
</dbReference>
<keyword evidence="2" id="KW-0378">Hydrolase</keyword>
<evidence type="ECO:0000259" key="3">
    <source>
        <dbReference type="PROSITE" id="PS50010"/>
    </source>
</evidence>
<dbReference type="PROSITE" id="PS50010">
    <property type="entry name" value="DH_2"/>
    <property type="match status" value="1"/>
</dbReference>
<evidence type="ECO:0008006" key="7">
    <source>
        <dbReference type="Google" id="ProtNLM"/>
    </source>
</evidence>
<proteinExistence type="inferred from homology"/>
<keyword evidence="6" id="KW-1185">Reference proteome</keyword>
<dbReference type="GO" id="GO:0000281">
    <property type="term" value="P:mitotic cytokinesis"/>
    <property type="evidence" value="ECO:0007669"/>
    <property type="project" value="TreeGrafter"/>
</dbReference>
<dbReference type="PANTHER" id="PTHR16777:SF2">
    <property type="entry name" value="PROTEIN ECT2"/>
    <property type="match status" value="1"/>
</dbReference>
<comment type="caution">
    <text evidence="5">The sequence shown here is derived from an EMBL/GenBank/DDBJ whole genome shotgun (WGS) entry which is preliminary data.</text>
</comment>
<reference evidence="5" key="2">
    <citation type="submission" date="2023-03" db="EMBL/GenBank/DDBJ databases">
        <authorList>
            <person name="Inwood S.N."/>
            <person name="Skelly J.G."/>
            <person name="Guhlin J."/>
            <person name="Harrop T.W.R."/>
            <person name="Goldson S.G."/>
            <person name="Dearden P.K."/>
        </authorList>
    </citation>
    <scope>NUCLEOTIDE SEQUENCE</scope>
    <source>
        <strain evidence="5">Lincoln</strain>
        <tissue evidence="5">Whole body</tissue>
    </source>
</reference>
<feature type="domain" description="BRCT" evidence="4">
    <location>
        <begin position="117"/>
        <end position="189"/>
    </location>
</feature>
<evidence type="ECO:0000313" key="6">
    <source>
        <dbReference type="Proteomes" id="UP001168972"/>
    </source>
</evidence>
<name>A0AA39KZ82_MICHY</name>
<protein>
    <recommendedName>
        <fullName evidence="7">Protein ECT2</fullName>
    </recommendedName>
</protein>
<dbReference type="GO" id="GO:0005938">
    <property type="term" value="C:cell cortex"/>
    <property type="evidence" value="ECO:0007669"/>
    <property type="project" value="TreeGrafter"/>
</dbReference>
<dbReference type="Proteomes" id="UP001168972">
    <property type="component" value="Unassembled WGS sequence"/>
</dbReference>
<dbReference type="InterPro" id="IPR001357">
    <property type="entry name" value="BRCT_dom"/>
</dbReference>
<dbReference type="GO" id="GO:0007399">
    <property type="term" value="P:nervous system development"/>
    <property type="evidence" value="ECO:0007669"/>
    <property type="project" value="TreeGrafter"/>
</dbReference>
<dbReference type="GO" id="GO:2000431">
    <property type="term" value="P:regulation of cytokinesis, actomyosin contractile ring assembly"/>
    <property type="evidence" value="ECO:0007669"/>
    <property type="project" value="InterPro"/>
</dbReference>
<dbReference type="InterPro" id="IPR000219">
    <property type="entry name" value="DH_dom"/>
</dbReference>
<dbReference type="Gene3D" id="2.30.29.30">
    <property type="entry name" value="Pleckstrin-homology domain (PH domain)/Phosphotyrosine-binding domain (PTB)"/>
    <property type="match status" value="1"/>
</dbReference>
<dbReference type="Pfam" id="PF21242">
    <property type="entry name" value="ECT2_PH"/>
    <property type="match status" value="1"/>
</dbReference>
<comment type="similarity">
    <text evidence="1">Belongs to the DNase II family.</text>
</comment>
<sequence length="1494" mass="169250">MEEQNVHSSISDINSEEPAKNEHILLPRKKRICLVGIASIDPALGTAAQQFGVPVLKSETGIEYVDDTAYCTYFILKHFDGPEYEILHKSAHRLLGPTALLQLADKKESLPSINRPMYTRAMLGTVVVFTGFRKKDELTRLINMIHSMGGSIRKEMGAKVTHLIANCCGGDKYRYAVTFRVPVMSMNWVVALWDAKDDIGSYGNNDNFIEHFKLKPFFGARICFFGFPEDEKKHMCEVLQQQGGESTEIDDPECTHVVTDIGNNKYKITNIKYSIHSPIKYPYTYLFQSFNDSKCQLFIYYNLNTSAISSIQNTNNYVQDNDYSYSRFDSLPSENISISSISIDKDISTICSSAKNISYDSAIFIDYTLSSSEKSSLLSKNCNISNECFINVLTSTNNSKASTNAVKRKNEVYTDYDCESVQLLQHTSVPNFDAPIIVKDNDNDFSQSRNSTKGVLKKMMIPPRYVKWKKSKANFTLPKSKTSASHSRFSKVSCHSDLFINRNQYDADDYSMKNSNINVNTEKYSSERWDDQIEQSHSLYSRSLSSSVSSLLVDINFPFTHKRSMKINSYIDTSSDNKYTQKHQLSDGLFRIPLKTRKIRQHSKYAKQFVTSTLASKVNTPKQKYFKSRKITESNYVGILSTIMTLFKSPLEDYIETTNELLNSTEAKIIFGNFPPIYEVHKKMLEELRYSAAHWAEDTSIGNIFLKYAPDLVKAYPPYVNFFENTKEMLDQCDQNKPRFHAFLKICQTKPECGRQSLKELMIKPVQRLPSISLLLTDILKHTNKNNPDHSALELSISSIKEVMTYINEDKRKTEGQLVMFDIFNEIDNCPPHLVSSHRSFIGKCDVMELSEGLSGRGDHLVLFLFTDTLEICKKRSKAFNSLKSPNMANGLHTAKLSQGKPYKHIKMLSLSTIKKVVDIRETDECQKVFALMVRSNQELKEKLFSFTICDEEVNKTNYLRTLCRQMANTVCKADADTFLISLDSHQLEIDTSDVALGTLSKAFKFASRTRMKVGRAFSFNKTPSKLKRAMSTMMSPFGSTHSLTPASQQLAQMRLASCNNINELGNGGSDSPSRDDVLVAPMSVQPTRKAKCSSLSMASLRSVVNSDDISLQCKDESGETVDWYVIYKIPKIRESSDPVIRKGSKYLFITNKTIHNGWQLSNKEISFKDSLPGKTLEALYTDNVASKAMWIMYNDQAPNKVAFSRYGHAKGIVMTDDNRGFWLIHSVPNYPPRPTSGTGKPRKRIENSSVEENIDKDNDEINHLSNSKYDYPKTGMNYGQSFLCISFDANQMNIIGSQLMYNQVIPYRYNLPKVLSRKFPSLVNASKRAKIKRPPYNRQSELQSIGGRQFISFAKSDKWQKDLYDDFVAPKLQTDLLAETWLNGPGKLPSECNGSKVLNVKSIALNAANVDFKSSRDHSKWAVATSNKNNNNWVCVGDINRAGTQFNRGGGTVCINLLQLWSNYRYSVNEIEPCPKTQGILHLIGSWILSIVG</sequence>
<dbReference type="CDD" id="cd00160">
    <property type="entry name" value="RhoGEF"/>
    <property type="match status" value="1"/>
</dbReference>
<dbReference type="SUPFAM" id="SSF52113">
    <property type="entry name" value="BRCT domain"/>
    <property type="match status" value="2"/>
</dbReference>
<dbReference type="InterPro" id="IPR011993">
    <property type="entry name" value="PH-like_dom_sf"/>
</dbReference>
<dbReference type="CDD" id="cd09121">
    <property type="entry name" value="PLDc_DNaseII_2"/>
    <property type="match status" value="1"/>
</dbReference>
<evidence type="ECO:0000256" key="2">
    <source>
        <dbReference type="ARBA" id="ARBA00022801"/>
    </source>
</evidence>
<dbReference type="Gene3D" id="1.20.900.10">
    <property type="entry name" value="Dbl homology (DH) domain"/>
    <property type="match status" value="1"/>
</dbReference>
<dbReference type="Pfam" id="PF21243">
    <property type="entry name" value="ECT2_BRCT0"/>
    <property type="match status" value="1"/>
</dbReference>
<dbReference type="SUPFAM" id="SSF50729">
    <property type="entry name" value="PH domain-like"/>
    <property type="match status" value="1"/>
</dbReference>
<dbReference type="InterPro" id="IPR049395">
    <property type="entry name" value="ECT2_PH"/>
</dbReference>
<dbReference type="PROSITE" id="PS50172">
    <property type="entry name" value="BRCT"/>
    <property type="match status" value="1"/>
</dbReference>
<dbReference type="InterPro" id="IPR035899">
    <property type="entry name" value="DBL_dom_sf"/>
</dbReference>
<dbReference type="CDD" id="cd01229">
    <property type="entry name" value="PH_Ect2"/>
    <property type="match status" value="1"/>
</dbReference>
<dbReference type="SUPFAM" id="SSF48065">
    <property type="entry name" value="DBL homology domain (DH-domain)"/>
    <property type="match status" value="1"/>
</dbReference>
<evidence type="ECO:0000313" key="5">
    <source>
        <dbReference type="EMBL" id="KAK0179333.1"/>
    </source>
</evidence>
<dbReference type="Gene3D" id="3.40.50.10190">
    <property type="entry name" value="BRCT domain"/>
    <property type="match status" value="3"/>
</dbReference>
<dbReference type="SMART" id="SM00292">
    <property type="entry name" value="BRCT"/>
    <property type="match status" value="2"/>
</dbReference>
<dbReference type="PANTHER" id="PTHR16777">
    <property type="entry name" value="PROTEIN ECT2"/>
    <property type="match status" value="1"/>
</dbReference>
<dbReference type="GO" id="GO:0004531">
    <property type="term" value="F:deoxyribonuclease II activity"/>
    <property type="evidence" value="ECO:0007669"/>
    <property type="project" value="InterPro"/>
</dbReference>
<gene>
    <name evidence="5" type="ORF">PV327_005095</name>
</gene>
<evidence type="ECO:0000256" key="1">
    <source>
        <dbReference type="ARBA" id="ARBA00007527"/>
    </source>
</evidence>
<dbReference type="Pfam" id="PF12738">
    <property type="entry name" value="PTCB-BRCT"/>
    <property type="match status" value="1"/>
</dbReference>
<dbReference type="CDD" id="cd09120">
    <property type="entry name" value="PLDc_DNaseII_1"/>
    <property type="match status" value="1"/>
</dbReference>
<dbReference type="Pfam" id="PF03265">
    <property type="entry name" value="DNase_II"/>
    <property type="match status" value="1"/>
</dbReference>
<accession>A0AA39KZ82</accession>
<dbReference type="GO" id="GO:0005634">
    <property type="term" value="C:nucleus"/>
    <property type="evidence" value="ECO:0007669"/>
    <property type="project" value="InterPro"/>
</dbReference>
<reference evidence="5" key="1">
    <citation type="journal article" date="2023" name="bioRxiv">
        <title>Scaffold-level genome assemblies of two parasitoid biocontrol wasps reveal the parthenogenesis mechanism and an associated novel virus.</title>
        <authorList>
            <person name="Inwood S."/>
            <person name="Skelly J."/>
            <person name="Guhlin J."/>
            <person name="Harrop T."/>
            <person name="Goldson S."/>
            <person name="Dearden P."/>
        </authorList>
    </citation>
    <scope>NUCLEOTIDE SEQUENCE</scope>
    <source>
        <strain evidence="5">Lincoln</strain>
        <tissue evidence="5">Whole body</tissue>
    </source>
</reference>
<dbReference type="EMBL" id="JAQQBR010000003">
    <property type="protein sequence ID" value="KAK0179333.1"/>
    <property type="molecule type" value="Genomic_DNA"/>
</dbReference>
<organism evidence="5 6">
    <name type="scientific">Microctonus hyperodae</name>
    <name type="common">Parasitoid wasp</name>
    <dbReference type="NCBI Taxonomy" id="165561"/>
    <lineage>
        <taxon>Eukaryota</taxon>
        <taxon>Metazoa</taxon>
        <taxon>Ecdysozoa</taxon>
        <taxon>Arthropoda</taxon>
        <taxon>Hexapoda</taxon>
        <taxon>Insecta</taxon>
        <taxon>Pterygota</taxon>
        <taxon>Neoptera</taxon>
        <taxon>Endopterygota</taxon>
        <taxon>Hymenoptera</taxon>
        <taxon>Apocrita</taxon>
        <taxon>Ichneumonoidea</taxon>
        <taxon>Braconidae</taxon>
        <taxon>Euphorinae</taxon>
        <taxon>Microctonus</taxon>
    </lineage>
</organism>
<dbReference type="InterPro" id="IPR026817">
    <property type="entry name" value="Ect2"/>
</dbReference>
<dbReference type="Pfam" id="PF00621">
    <property type="entry name" value="RhoGEF"/>
    <property type="match status" value="1"/>
</dbReference>